<dbReference type="Proteomes" id="UP000290649">
    <property type="component" value="Unassembled WGS sequence"/>
</dbReference>
<comment type="caution">
    <text evidence="1">The sequence shown here is derived from an EMBL/GenBank/DDBJ whole genome shotgun (WGS) entry which is preliminary data.</text>
</comment>
<dbReference type="AlphaFoldDB" id="A0A4Q0VLR7"/>
<evidence type="ECO:0000313" key="1">
    <source>
        <dbReference type="EMBL" id="RXI96308.1"/>
    </source>
</evidence>
<name>A0A4Q0VLR7_9BACI</name>
<gene>
    <name evidence="1" type="ORF">DS745_21510</name>
</gene>
<keyword evidence="2" id="KW-1185">Reference proteome</keyword>
<dbReference type="EMBL" id="QOUX01000047">
    <property type="protein sequence ID" value="RXI96308.1"/>
    <property type="molecule type" value="Genomic_DNA"/>
</dbReference>
<dbReference type="OrthoDB" id="3191145at2"/>
<proteinExistence type="predicted"/>
<protein>
    <submittedName>
        <fullName evidence="1">Uncharacterized protein</fullName>
    </submittedName>
</protein>
<accession>A0A4Q0VLR7</accession>
<organism evidence="1 2">
    <name type="scientific">Anaerobacillus alkaliphilus</name>
    <dbReference type="NCBI Taxonomy" id="1548597"/>
    <lineage>
        <taxon>Bacteria</taxon>
        <taxon>Bacillati</taxon>
        <taxon>Bacillota</taxon>
        <taxon>Bacilli</taxon>
        <taxon>Bacillales</taxon>
        <taxon>Bacillaceae</taxon>
        <taxon>Anaerobacillus</taxon>
    </lineage>
</organism>
<dbReference type="RefSeq" id="WP_129080285.1">
    <property type="nucleotide sequence ID" value="NZ_QOUX01000047.1"/>
</dbReference>
<sequence length="83" mass="9435">MNKTAPVVTEFVNLVKLKQKQKLNQSYIATKDNTKFVGLDRLEEQIHDQVKEGVHAPIIQEFQCLREVALVTMTSIVAEFGSF</sequence>
<reference evidence="1 2" key="1">
    <citation type="journal article" date="2019" name="Int. J. Syst. Evol. Microbiol.">
        <title>Anaerobacillus alkaliphilus sp. nov., a novel alkaliphilic and moderately halophilic bacterium.</title>
        <authorList>
            <person name="Borsodi A.K."/>
            <person name="Aszalos J.M."/>
            <person name="Bihari P."/>
            <person name="Nagy I."/>
            <person name="Schumann P."/>
            <person name="Sproer C."/>
            <person name="Kovacs A.L."/>
            <person name="Boka K."/>
            <person name="Dobosy P."/>
            <person name="Ovari M."/>
            <person name="Szili-Kovacs T."/>
            <person name="Toth E."/>
        </authorList>
    </citation>
    <scope>NUCLEOTIDE SEQUENCE [LARGE SCALE GENOMIC DNA]</scope>
    <source>
        <strain evidence="1 2">B16-10</strain>
    </source>
</reference>
<evidence type="ECO:0000313" key="2">
    <source>
        <dbReference type="Proteomes" id="UP000290649"/>
    </source>
</evidence>